<name>A0ABD3RE98_9STRA</name>
<evidence type="ECO:0000313" key="5">
    <source>
        <dbReference type="Proteomes" id="UP001530377"/>
    </source>
</evidence>
<dbReference type="Proteomes" id="UP001530377">
    <property type="component" value="Unassembled WGS sequence"/>
</dbReference>
<dbReference type="PANTHER" id="PTHR38096:SF1">
    <property type="entry name" value="ENTEROBACTIN SYNTHASE COMPONENT D"/>
    <property type="match status" value="1"/>
</dbReference>
<protein>
    <recommendedName>
        <fullName evidence="3">4'-phosphopantetheinyl transferase domain-containing protein</fullName>
    </recommendedName>
</protein>
<organism evidence="4 5">
    <name type="scientific">Cyclostephanos tholiformis</name>
    <dbReference type="NCBI Taxonomy" id="382380"/>
    <lineage>
        <taxon>Eukaryota</taxon>
        <taxon>Sar</taxon>
        <taxon>Stramenopiles</taxon>
        <taxon>Ochrophyta</taxon>
        <taxon>Bacillariophyta</taxon>
        <taxon>Coscinodiscophyceae</taxon>
        <taxon>Thalassiosirophycidae</taxon>
        <taxon>Stephanodiscales</taxon>
        <taxon>Stephanodiscaceae</taxon>
        <taxon>Cyclostephanos</taxon>
    </lineage>
</organism>
<proteinExistence type="predicted"/>
<feature type="domain" description="4'-phosphopantetheinyl transferase" evidence="3">
    <location>
        <begin position="379"/>
        <end position="467"/>
    </location>
</feature>
<evidence type="ECO:0000256" key="2">
    <source>
        <dbReference type="SAM" id="MobiDB-lite"/>
    </source>
</evidence>
<dbReference type="Pfam" id="PF01648">
    <property type="entry name" value="ACPS"/>
    <property type="match status" value="1"/>
</dbReference>
<keyword evidence="5" id="KW-1185">Reference proteome</keyword>
<dbReference type="SUPFAM" id="SSF56214">
    <property type="entry name" value="4'-phosphopantetheinyl transferase"/>
    <property type="match status" value="1"/>
</dbReference>
<sequence>MERITIFIRKPSTIKNSRNERVDRTLNRLRPLAATVVLSIAFLIVDVHSSAMSRRYGNRLMLMDPSKRRTSCITFVRNASRLMPSDYLSCPYFSASSKIGTKGTAWMHGPSPSCYRKNTCHGNSIFRIKSNNDPSTSDLPWRDRMRGRPHGSPRSFSFLSTHHDSKSRQSVKSTSRSNDVDWSAQLDARHWFTQLLPEGWCVGVRSGHDSCINDEESTLSSADLLHPDEYRWGLDHIASDASRASYYLGRMALRSSLSALLDSEKRKIDSRKGTNDFYNRLNDQIQSTAINKDYHGRPILPEIISGSISHKGEYAVGLARFRSSTWNAQNRLGHNGLEALDASSAEWREECPILDQDQDIFRSNGDDASCLSGSSTVRGIGIDLERIDASRGRRIERKVLTESERLELGGLEEIGVSSAQEVMLRFSLKESVYKAMHPVLCQYVGFQEAEITPLSDGTAKVTLNLINGSHQGIVVQSASWNKVGDFFLTSASVGDVHR</sequence>
<dbReference type="PANTHER" id="PTHR38096">
    <property type="entry name" value="ENTEROBACTIN SYNTHASE COMPONENT D"/>
    <property type="match status" value="1"/>
</dbReference>
<dbReference type="InterPro" id="IPR003542">
    <property type="entry name" value="Enbac_synth_compD-like"/>
</dbReference>
<comment type="caution">
    <text evidence="4">The sequence shown here is derived from an EMBL/GenBank/DDBJ whole genome shotgun (WGS) entry which is preliminary data.</text>
</comment>
<accession>A0ABD3RE98</accession>
<dbReference type="Gene3D" id="3.90.470.20">
    <property type="entry name" value="4'-phosphopantetheinyl transferase domain"/>
    <property type="match status" value="1"/>
</dbReference>
<dbReference type="EMBL" id="JALLPB020000275">
    <property type="protein sequence ID" value="KAL3811168.1"/>
    <property type="molecule type" value="Genomic_DNA"/>
</dbReference>
<dbReference type="GO" id="GO:0016740">
    <property type="term" value="F:transferase activity"/>
    <property type="evidence" value="ECO:0007669"/>
    <property type="project" value="UniProtKB-KW"/>
</dbReference>
<dbReference type="InterPro" id="IPR008278">
    <property type="entry name" value="4-PPantetheinyl_Trfase_dom"/>
</dbReference>
<feature type="region of interest" description="Disordered" evidence="2">
    <location>
        <begin position="126"/>
        <end position="179"/>
    </location>
</feature>
<evidence type="ECO:0000313" key="4">
    <source>
        <dbReference type="EMBL" id="KAL3811168.1"/>
    </source>
</evidence>
<dbReference type="InterPro" id="IPR037143">
    <property type="entry name" value="4-PPantetheinyl_Trfase_dom_sf"/>
</dbReference>
<keyword evidence="1" id="KW-0808">Transferase</keyword>
<evidence type="ECO:0000259" key="3">
    <source>
        <dbReference type="Pfam" id="PF01648"/>
    </source>
</evidence>
<feature type="compositionally biased region" description="Polar residues" evidence="2">
    <location>
        <begin position="129"/>
        <end position="138"/>
    </location>
</feature>
<dbReference type="AlphaFoldDB" id="A0ABD3RE98"/>
<reference evidence="4 5" key="1">
    <citation type="submission" date="2024-10" db="EMBL/GenBank/DDBJ databases">
        <title>Updated reference genomes for cyclostephanoid diatoms.</title>
        <authorList>
            <person name="Roberts W.R."/>
            <person name="Alverson A.J."/>
        </authorList>
    </citation>
    <scope>NUCLEOTIDE SEQUENCE [LARGE SCALE GENOMIC DNA]</scope>
    <source>
        <strain evidence="4 5">AJA228-03</strain>
    </source>
</reference>
<feature type="compositionally biased region" description="Polar residues" evidence="2">
    <location>
        <begin position="168"/>
        <end position="177"/>
    </location>
</feature>
<evidence type="ECO:0000256" key="1">
    <source>
        <dbReference type="ARBA" id="ARBA00022679"/>
    </source>
</evidence>
<gene>
    <name evidence="4" type="ORF">ACHAXA_002732</name>
</gene>